<dbReference type="NCBIfam" id="TIGR00585">
    <property type="entry name" value="mutl"/>
    <property type="match status" value="1"/>
</dbReference>
<dbReference type="InterPro" id="IPR036890">
    <property type="entry name" value="HATPase_C_sf"/>
</dbReference>
<evidence type="ECO:0000313" key="5">
    <source>
        <dbReference type="EMBL" id="GIY15430.1"/>
    </source>
</evidence>
<dbReference type="InterPro" id="IPR014721">
    <property type="entry name" value="Ribsml_uS5_D2-typ_fold_subgr"/>
</dbReference>
<reference evidence="5 6" key="1">
    <citation type="submission" date="2021-06" db="EMBL/GenBank/DDBJ databases">
        <title>Caerostris extrusa draft genome.</title>
        <authorList>
            <person name="Kono N."/>
            <person name="Arakawa K."/>
        </authorList>
    </citation>
    <scope>NUCLEOTIDE SEQUENCE [LARGE SCALE GENOMIC DNA]</scope>
</reference>
<dbReference type="Proteomes" id="UP001054945">
    <property type="component" value="Unassembled WGS sequence"/>
</dbReference>
<dbReference type="Pfam" id="PF01119">
    <property type="entry name" value="DNA_mis_repair"/>
    <property type="match status" value="1"/>
</dbReference>
<keyword evidence="6" id="KW-1185">Reference proteome</keyword>
<feature type="compositionally biased region" description="Basic and acidic residues" evidence="3">
    <location>
        <begin position="14"/>
        <end position="24"/>
    </location>
</feature>
<feature type="region of interest" description="Disordered" evidence="3">
    <location>
        <begin position="1"/>
        <end position="24"/>
    </location>
</feature>
<dbReference type="EMBL" id="BPLR01007233">
    <property type="protein sequence ID" value="GIY15430.1"/>
    <property type="molecule type" value="Genomic_DNA"/>
</dbReference>
<protein>
    <submittedName>
        <fullName evidence="5">PMS1 protein homolog 1</fullName>
    </submittedName>
</protein>
<dbReference type="InterPro" id="IPR020568">
    <property type="entry name" value="Ribosomal_Su5_D2-typ_SF"/>
</dbReference>
<dbReference type="AlphaFoldDB" id="A0AAV4R1R9"/>
<evidence type="ECO:0000256" key="3">
    <source>
        <dbReference type="SAM" id="MobiDB-lite"/>
    </source>
</evidence>
<dbReference type="PROSITE" id="PS00058">
    <property type="entry name" value="DNA_MISMATCH_REPAIR_1"/>
    <property type="match status" value="1"/>
</dbReference>
<dbReference type="Gene3D" id="3.30.565.10">
    <property type="entry name" value="Histidine kinase-like ATPase, C-terminal domain"/>
    <property type="match status" value="1"/>
</dbReference>
<accession>A0AAV4R1R9</accession>
<dbReference type="InterPro" id="IPR002099">
    <property type="entry name" value="MutL/Mlh/PMS"/>
</dbReference>
<dbReference type="InterPro" id="IPR038973">
    <property type="entry name" value="MutL/Mlh/Pms-like"/>
</dbReference>
<dbReference type="InterPro" id="IPR014762">
    <property type="entry name" value="DNA_mismatch_repair_CS"/>
</dbReference>
<evidence type="ECO:0000259" key="4">
    <source>
        <dbReference type="SMART" id="SM01340"/>
    </source>
</evidence>
<feature type="domain" description="DNA mismatch repair protein S5" evidence="4">
    <location>
        <begin position="262"/>
        <end position="387"/>
    </location>
</feature>
<dbReference type="Gene3D" id="3.30.230.10">
    <property type="match status" value="1"/>
</dbReference>
<evidence type="ECO:0000256" key="2">
    <source>
        <dbReference type="ARBA" id="ARBA00022763"/>
    </source>
</evidence>
<name>A0AAV4R1R9_CAEEX</name>
<dbReference type="SUPFAM" id="SSF54211">
    <property type="entry name" value="Ribosomal protein S5 domain 2-like"/>
    <property type="match status" value="1"/>
</dbReference>
<dbReference type="GO" id="GO:0016887">
    <property type="term" value="F:ATP hydrolysis activity"/>
    <property type="evidence" value="ECO:0007669"/>
    <property type="project" value="InterPro"/>
</dbReference>
<keyword evidence="2" id="KW-0227">DNA damage</keyword>
<gene>
    <name evidence="5" type="primary">PMS1</name>
    <name evidence="5" type="ORF">CEXT_707201</name>
</gene>
<dbReference type="PANTHER" id="PTHR10073:SF54">
    <property type="entry name" value="PMS1 PROTEIN HOMOLOG 1"/>
    <property type="match status" value="1"/>
</dbReference>
<evidence type="ECO:0000313" key="6">
    <source>
        <dbReference type="Proteomes" id="UP001054945"/>
    </source>
</evidence>
<dbReference type="Pfam" id="PF13589">
    <property type="entry name" value="HATPase_c_3"/>
    <property type="match status" value="1"/>
</dbReference>
<dbReference type="GO" id="GO:0030983">
    <property type="term" value="F:mismatched DNA binding"/>
    <property type="evidence" value="ECO:0007669"/>
    <property type="project" value="InterPro"/>
</dbReference>
<proteinExistence type="inferred from homology"/>
<dbReference type="GO" id="GO:0006298">
    <property type="term" value="P:mismatch repair"/>
    <property type="evidence" value="ECO:0007669"/>
    <property type="project" value="InterPro"/>
</dbReference>
<dbReference type="SMART" id="SM01340">
    <property type="entry name" value="DNA_mis_repair"/>
    <property type="match status" value="1"/>
</dbReference>
<dbReference type="GO" id="GO:0032389">
    <property type="term" value="C:MutLalpha complex"/>
    <property type="evidence" value="ECO:0007669"/>
    <property type="project" value="TreeGrafter"/>
</dbReference>
<dbReference type="FunFam" id="3.30.565.10:FF:000017">
    <property type="entry name" value="PMS1 homolog 1, mismatch repair system component"/>
    <property type="match status" value="1"/>
</dbReference>
<sequence>MPKPKRRGDFPNGESKRRQRENLEKVDIKPPVNATLIVFSIFVKVIHLQEGCYMRMYHHITHGMQQDESFNEESKELQSNVKKKSSKMMHWNEFIWRIQNADWFYLQTLSVVKELLENSLDSNATSIEVKLEKFGLEKIEVKDNGSGIHKEDILYVAKPHCTSKIASHLDLNKIETYGFRGEALAAICAVADLRITTKTIDEEYGFTYTFDHNGNVLSTKPCPCNQGTTITVLNLFNNMPVRRQFYRADKNKKEELKKIEDILIAFGCILTNKTISGLRLALGNVVDLMENCEFTDEKVSQTSSNRSIVAINKRPVRMKVIDKLLKECYNKSLDGGSKSRYPICYISIEVPSTDIDVNYEPNKTAVVLHNMDIITEQLSKLLNTFYNTDSSNDTNSVLTVNSNENNKEKDAEIHNSNLIGQENNIPNFQLKQSQLTVGLQSNNTKEKLVLSKKLSRKK</sequence>
<dbReference type="GO" id="GO:0005524">
    <property type="term" value="F:ATP binding"/>
    <property type="evidence" value="ECO:0007669"/>
    <property type="project" value="InterPro"/>
</dbReference>
<dbReference type="GO" id="GO:0140664">
    <property type="term" value="F:ATP-dependent DNA damage sensor activity"/>
    <property type="evidence" value="ECO:0007669"/>
    <property type="project" value="InterPro"/>
</dbReference>
<evidence type="ECO:0000256" key="1">
    <source>
        <dbReference type="ARBA" id="ARBA00006082"/>
    </source>
</evidence>
<dbReference type="CDD" id="cd00782">
    <property type="entry name" value="MutL_Trans"/>
    <property type="match status" value="1"/>
</dbReference>
<dbReference type="SUPFAM" id="SSF55874">
    <property type="entry name" value="ATPase domain of HSP90 chaperone/DNA topoisomerase II/histidine kinase"/>
    <property type="match status" value="1"/>
</dbReference>
<dbReference type="CDD" id="cd16926">
    <property type="entry name" value="HATPase_MutL-MLH-PMS-like"/>
    <property type="match status" value="1"/>
</dbReference>
<dbReference type="PANTHER" id="PTHR10073">
    <property type="entry name" value="DNA MISMATCH REPAIR PROTEIN MLH, PMS, MUTL"/>
    <property type="match status" value="1"/>
</dbReference>
<comment type="caution">
    <text evidence="5">The sequence shown here is derived from an EMBL/GenBank/DDBJ whole genome shotgun (WGS) entry which is preliminary data.</text>
</comment>
<comment type="similarity">
    <text evidence="1">Belongs to the DNA mismatch repair MutL/HexB family.</text>
</comment>
<dbReference type="InterPro" id="IPR013507">
    <property type="entry name" value="DNA_mismatch_S5_2-like"/>
</dbReference>
<organism evidence="5 6">
    <name type="scientific">Caerostris extrusa</name>
    <name type="common">Bark spider</name>
    <name type="synonym">Caerostris bankana</name>
    <dbReference type="NCBI Taxonomy" id="172846"/>
    <lineage>
        <taxon>Eukaryota</taxon>
        <taxon>Metazoa</taxon>
        <taxon>Ecdysozoa</taxon>
        <taxon>Arthropoda</taxon>
        <taxon>Chelicerata</taxon>
        <taxon>Arachnida</taxon>
        <taxon>Araneae</taxon>
        <taxon>Araneomorphae</taxon>
        <taxon>Entelegynae</taxon>
        <taxon>Araneoidea</taxon>
        <taxon>Araneidae</taxon>
        <taxon>Caerostris</taxon>
    </lineage>
</organism>